<comment type="caution">
    <text evidence="1">The sequence shown here is derived from an EMBL/GenBank/DDBJ whole genome shotgun (WGS) entry which is preliminary data.</text>
</comment>
<gene>
    <name evidence="1" type="ORF">OCH239_15395</name>
</gene>
<dbReference type="Proteomes" id="UP000022447">
    <property type="component" value="Unassembled WGS sequence"/>
</dbReference>
<name>X7ECM8_9RHOB</name>
<evidence type="ECO:0000313" key="1">
    <source>
        <dbReference type="EMBL" id="ETX12921.1"/>
    </source>
</evidence>
<evidence type="ECO:0000313" key="2">
    <source>
        <dbReference type="Proteomes" id="UP000022447"/>
    </source>
</evidence>
<protein>
    <recommendedName>
        <fullName evidence="3">Endonuclease/exonuclease/phosphatase domain-containing protein</fullName>
    </recommendedName>
</protein>
<organism evidence="1 2">
    <name type="scientific">Roseivivax halodurans JCM 10272</name>
    <dbReference type="NCBI Taxonomy" id="1449350"/>
    <lineage>
        <taxon>Bacteria</taxon>
        <taxon>Pseudomonadati</taxon>
        <taxon>Pseudomonadota</taxon>
        <taxon>Alphaproteobacteria</taxon>
        <taxon>Rhodobacterales</taxon>
        <taxon>Roseobacteraceae</taxon>
        <taxon>Roseivivax</taxon>
    </lineage>
</organism>
<dbReference type="OrthoDB" id="8453560at2"/>
<evidence type="ECO:0008006" key="3">
    <source>
        <dbReference type="Google" id="ProtNLM"/>
    </source>
</evidence>
<reference evidence="1 2" key="1">
    <citation type="submission" date="2014-01" db="EMBL/GenBank/DDBJ databases">
        <title>Roseivivax halodurans JCM 10272 Genome Sequencing.</title>
        <authorList>
            <person name="Lai Q."/>
            <person name="Li G."/>
            <person name="Shao Z."/>
        </authorList>
    </citation>
    <scope>NUCLEOTIDE SEQUENCE [LARGE SCALE GENOMIC DNA]</scope>
    <source>
        <strain evidence="1 2">JCM 10272</strain>
    </source>
</reference>
<dbReference type="STRING" id="1449350.OCH239_15395"/>
<dbReference type="EMBL" id="JALZ01000045">
    <property type="protein sequence ID" value="ETX12921.1"/>
    <property type="molecule type" value="Genomic_DNA"/>
</dbReference>
<dbReference type="AlphaFoldDB" id="X7ECM8"/>
<sequence>MPGARILSDELGPTFIGFDGDTGAIDHLIVAGANAEAFDKASAPTVTADAFHGSDHRPVVARAEAGHDPTDPEERIEDLLQEIDTRLNELRTLIVD</sequence>
<keyword evidence="2" id="KW-1185">Reference proteome</keyword>
<proteinExistence type="predicted"/>
<accession>X7ECM8</accession>